<accession>A0A852WG13</accession>
<keyword evidence="2" id="KW-0560">Oxidoreductase</keyword>
<dbReference type="PROSITE" id="PS00061">
    <property type="entry name" value="ADH_SHORT"/>
    <property type="match status" value="1"/>
</dbReference>
<evidence type="ECO:0000256" key="2">
    <source>
        <dbReference type="ARBA" id="ARBA00023002"/>
    </source>
</evidence>
<protein>
    <submittedName>
        <fullName evidence="3">NAD(P)-dependent dehydrogenase (Short-subunit alcohol dehydrogenase family)</fullName>
    </submittedName>
</protein>
<comment type="caution">
    <text evidence="3">The sequence shown here is derived from an EMBL/GenBank/DDBJ whole genome shotgun (WGS) entry which is preliminary data.</text>
</comment>
<gene>
    <name evidence="3" type="ORF">HDA37_005500</name>
</gene>
<keyword evidence="4" id="KW-1185">Reference proteome</keyword>
<dbReference type="SUPFAM" id="SSF51735">
    <property type="entry name" value="NAD(P)-binding Rossmann-fold domains"/>
    <property type="match status" value="1"/>
</dbReference>
<dbReference type="PANTHER" id="PTHR43943">
    <property type="entry name" value="DEHYDROGENASE/REDUCTASE (SDR FAMILY) MEMBER 4"/>
    <property type="match status" value="1"/>
</dbReference>
<dbReference type="GeneID" id="98055136"/>
<dbReference type="InterPro" id="IPR002347">
    <property type="entry name" value="SDR_fam"/>
</dbReference>
<reference evidence="3 4" key="1">
    <citation type="submission" date="2020-07" db="EMBL/GenBank/DDBJ databases">
        <title>Sequencing the genomes of 1000 actinobacteria strains.</title>
        <authorList>
            <person name="Klenk H.-P."/>
        </authorList>
    </citation>
    <scope>NUCLEOTIDE SEQUENCE [LARGE SCALE GENOMIC DNA]</scope>
    <source>
        <strain evidence="3 4">DSM 44749</strain>
    </source>
</reference>
<dbReference type="Gene3D" id="3.40.50.720">
    <property type="entry name" value="NAD(P)-binding Rossmann-like Domain"/>
    <property type="match status" value="1"/>
</dbReference>
<evidence type="ECO:0000313" key="4">
    <source>
        <dbReference type="Proteomes" id="UP000549695"/>
    </source>
</evidence>
<dbReference type="PANTHER" id="PTHR43943:SF2">
    <property type="entry name" value="DEHYDROGENASE_REDUCTASE 4"/>
    <property type="match status" value="1"/>
</dbReference>
<dbReference type="Pfam" id="PF13561">
    <property type="entry name" value="adh_short_C2"/>
    <property type="match status" value="1"/>
</dbReference>
<dbReference type="FunFam" id="3.40.50.720:FF:000084">
    <property type="entry name" value="Short-chain dehydrogenase reductase"/>
    <property type="match status" value="1"/>
</dbReference>
<dbReference type="AlphaFoldDB" id="A0A852WG13"/>
<dbReference type="PRINTS" id="PR00081">
    <property type="entry name" value="GDHRDH"/>
</dbReference>
<dbReference type="InterPro" id="IPR020904">
    <property type="entry name" value="Sc_DH/Rdtase_CS"/>
</dbReference>
<dbReference type="CDD" id="cd05233">
    <property type="entry name" value="SDR_c"/>
    <property type="match status" value="1"/>
</dbReference>
<comment type="similarity">
    <text evidence="1">Belongs to the short-chain dehydrogenases/reductases (SDR) family.</text>
</comment>
<dbReference type="InterPro" id="IPR036291">
    <property type="entry name" value="NAD(P)-bd_dom_sf"/>
</dbReference>
<name>A0A852WG13_PSEA5</name>
<proteinExistence type="inferred from homology"/>
<dbReference type="Proteomes" id="UP000549695">
    <property type="component" value="Unassembled WGS sequence"/>
</dbReference>
<dbReference type="EMBL" id="JACCCZ010000001">
    <property type="protein sequence ID" value="NYG05215.1"/>
    <property type="molecule type" value="Genomic_DNA"/>
</dbReference>
<dbReference type="PRINTS" id="PR00080">
    <property type="entry name" value="SDRFAMILY"/>
</dbReference>
<organism evidence="3 4">
    <name type="scientific">Pseudonocardia alni</name>
    <name type="common">Amycolata alni</name>
    <dbReference type="NCBI Taxonomy" id="33907"/>
    <lineage>
        <taxon>Bacteria</taxon>
        <taxon>Bacillati</taxon>
        <taxon>Actinomycetota</taxon>
        <taxon>Actinomycetes</taxon>
        <taxon>Pseudonocardiales</taxon>
        <taxon>Pseudonocardiaceae</taxon>
        <taxon>Pseudonocardia</taxon>
    </lineage>
</organism>
<evidence type="ECO:0000256" key="1">
    <source>
        <dbReference type="ARBA" id="ARBA00006484"/>
    </source>
</evidence>
<sequence length="263" mass="26038">MTDLTSLAGRAALVTGASRGIGYGVAAALLARGASVTITGRRAPELDAAASELAAGAGVGTGRVLAVAGNVGDAAHRAAAAEATVAAFGSLDVLVNNAGINPQHGPLVEADLDAVRRILDVNVVAALGFVQQAHRVWMGAHGGAVVNVASVAALRPTGVIGAYGASKAALLTLTEELAGQLGPGVRVNAVAPAVVRTRFAEALYAHDEASVVAGYPLGRLGEPADVAEAVAFLVSDAASWVTGATLRIDGGSLSAGRHRPGPR</sequence>
<dbReference type="RefSeq" id="WP_073574736.1">
    <property type="nucleotide sequence ID" value="NZ_BAAAJZ010000011.1"/>
</dbReference>
<evidence type="ECO:0000313" key="3">
    <source>
        <dbReference type="EMBL" id="NYG05215.1"/>
    </source>
</evidence>
<dbReference type="NCBIfam" id="NF005559">
    <property type="entry name" value="PRK07231.1"/>
    <property type="match status" value="1"/>
</dbReference>
<dbReference type="GO" id="GO:0016491">
    <property type="term" value="F:oxidoreductase activity"/>
    <property type="evidence" value="ECO:0007669"/>
    <property type="project" value="UniProtKB-KW"/>
</dbReference>